<keyword evidence="2" id="KW-1185">Reference proteome</keyword>
<reference evidence="1 2" key="2">
    <citation type="journal article" date="2022" name="Mol. Ecol. Resour.">
        <title>The genomes of chicory, endive, great burdock and yacon provide insights into Asteraceae paleo-polyploidization history and plant inulin production.</title>
        <authorList>
            <person name="Fan W."/>
            <person name="Wang S."/>
            <person name="Wang H."/>
            <person name="Wang A."/>
            <person name="Jiang F."/>
            <person name="Liu H."/>
            <person name="Zhao H."/>
            <person name="Xu D."/>
            <person name="Zhang Y."/>
        </authorList>
    </citation>
    <scope>NUCLEOTIDE SEQUENCE [LARGE SCALE GENOMIC DNA]</scope>
    <source>
        <strain evidence="2">cv. Niubang</strain>
    </source>
</reference>
<organism evidence="1 2">
    <name type="scientific">Arctium lappa</name>
    <name type="common">Greater burdock</name>
    <name type="synonym">Lappa major</name>
    <dbReference type="NCBI Taxonomy" id="4217"/>
    <lineage>
        <taxon>Eukaryota</taxon>
        <taxon>Viridiplantae</taxon>
        <taxon>Streptophyta</taxon>
        <taxon>Embryophyta</taxon>
        <taxon>Tracheophyta</taxon>
        <taxon>Spermatophyta</taxon>
        <taxon>Magnoliopsida</taxon>
        <taxon>eudicotyledons</taxon>
        <taxon>Gunneridae</taxon>
        <taxon>Pentapetalae</taxon>
        <taxon>asterids</taxon>
        <taxon>campanulids</taxon>
        <taxon>Asterales</taxon>
        <taxon>Asteraceae</taxon>
        <taxon>Carduoideae</taxon>
        <taxon>Cardueae</taxon>
        <taxon>Arctiinae</taxon>
        <taxon>Arctium</taxon>
    </lineage>
</organism>
<protein>
    <submittedName>
        <fullName evidence="1">Uncharacterized protein</fullName>
    </submittedName>
</protein>
<accession>A0ACB9A9Y9</accession>
<dbReference type="Proteomes" id="UP001055879">
    <property type="component" value="Linkage Group LG08"/>
</dbReference>
<reference evidence="2" key="1">
    <citation type="journal article" date="2022" name="Mol. Ecol. Resour.">
        <title>The genomes of chicory, endive, great burdock and yacon provide insights into Asteraceae palaeo-polyploidization history and plant inulin production.</title>
        <authorList>
            <person name="Fan W."/>
            <person name="Wang S."/>
            <person name="Wang H."/>
            <person name="Wang A."/>
            <person name="Jiang F."/>
            <person name="Liu H."/>
            <person name="Zhao H."/>
            <person name="Xu D."/>
            <person name="Zhang Y."/>
        </authorList>
    </citation>
    <scope>NUCLEOTIDE SEQUENCE [LARGE SCALE GENOMIC DNA]</scope>
    <source>
        <strain evidence="2">cv. Niubang</strain>
    </source>
</reference>
<evidence type="ECO:0000313" key="1">
    <source>
        <dbReference type="EMBL" id="KAI3706804.1"/>
    </source>
</evidence>
<dbReference type="EMBL" id="CM042054">
    <property type="protein sequence ID" value="KAI3706804.1"/>
    <property type="molecule type" value="Genomic_DNA"/>
</dbReference>
<gene>
    <name evidence="1" type="ORF">L6452_24781</name>
</gene>
<sequence length="328" mass="37881">MNELYLFIIYVFTRTSMFLYTYISSPCFTTHHFFPILWCNFKILLNHTMIYLEDLRIVENSVVKLNATMTELDQQITETLKKMNYLREGADNAGATDSVQRLLSLLETLKVLEKQEAEVELSYSEECSRLQLEVLELEDLIQNNDHKGSFERCVDRSLANAVERLNLAKTDLASKLRNIISLKRQCDDVPTQAELIQYERRFSELNAQIQGKLRQTRKCYATYNALLEIKELMLKETSLLNSMSSQFHDALNSPAGRATLTSSMDGISKSIQQKLHNVELTLQAEQKACEVLKEKHGAANLEKRRCYSLLKAFQEECARNERLQTQTL</sequence>
<name>A0ACB9A9Y9_ARCLA</name>
<evidence type="ECO:0000313" key="2">
    <source>
        <dbReference type="Proteomes" id="UP001055879"/>
    </source>
</evidence>
<proteinExistence type="predicted"/>
<comment type="caution">
    <text evidence="1">The sequence shown here is derived from an EMBL/GenBank/DDBJ whole genome shotgun (WGS) entry which is preliminary data.</text>
</comment>